<dbReference type="PROSITE" id="PS51892">
    <property type="entry name" value="SUBTILASE"/>
    <property type="match status" value="1"/>
</dbReference>
<feature type="active site" description="Charge relay system" evidence="5">
    <location>
        <position position="464"/>
    </location>
</feature>
<evidence type="ECO:0000256" key="5">
    <source>
        <dbReference type="PROSITE-ProRule" id="PRU01240"/>
    </source>
</evidence>
<gene>
    <name evidence="8" type="ORF">GCM10025778_27940</name>
</gene>
<dbReference type="InterPro" id="IPR036852">
    <property type="entry name" value="Peptidase_S8/S53_dom_sf"/>
</dbReference>
<comment type="caution">
    <text evidence="8">The sequence shown here is derived from an EMBL/GenBank/DDBJ whole genome shotgun (WGS) entry which is preliminary data.</text>
</comment>
<evidence type="ECO:0008006" key="10">
    <source>
        <dbReference type="Google" id="ProtNLM"/>
    </source>
</evidence>
<dbReference type="PROSITE" id="PS00138">
    <property type="entry name" value="SUBTILASE_SER"/>
    <property type="match status" value="1"/>
</dbReference>
<dbReference type="Proteomes" id="UP001501257">
    <property type="component" value="Unassembled WGS sequence"/>
</dbReference>
<evidence type="ECO:0000259" key="6">
    <source>
        <dbReference type="Pfam" id="PF00082"/>
    </source>
</evidence>
<dbReference type="InterPro" id="IPR015500">
    <property type="entry name" value="Peptidase_S8_subtilisin-rel"/>
</dbReference>
<keyword evidence="4 5" id="KW-0720">Serine protease</keyword>
<dbReference type="SUPFAM" id="SSF52743">
    <property type="entry name" value="Subtilisin-like"/>
    <property type="match status" value="1"/>
</dbReference>
<feature type="active site" description="Charge relay system" evidence="5">
    <location>
        <position position="248"/>
    </location>
</feature>
<dbReference type="InterPro" id="IPR050131">
    <property type="entry name" value="Peptidase_S8_subtilisin-like"/>
</dbReference>
<dbReference type="EMBL" id="BAABLK010000036">
    <property type="protein sequence ID" value="GAA5228261.1"/>
    <property type="molecule type" value="Genomic_DNA"/>
</dbReference>
<name>A0ABP9TNJ0_9MICC</name>
<protein>
    <recommendedName>
        <fullName evidence="10">Subtilase family protein</fullName>
    </recommendedName>
</protein>
<dbReference type="Gene3D" id="3.40.50.200">
    <property type="entry name" value="Peptidase S8/S53 domain"/>
    <property type="match status" value="1"/>
</dbReference>
<feature type="domain" description="Fervidolysin-like N-terminal prodomain" evidence="7">
    <location>
        <begin position="111"/>
        <end position="177"/>
    </location>
</feature>
<dbReference type="RefSeq" id="WP_210099863.1">
    <property type="nucleotide sequence ID" value="NZ_BAABLK010000036.1"/>
</dbReference>
<proteinExistence type="inferred from homology"/>
<reference evidence="9" key="1">
    <citation type="journal article" date="2019" name="Int. J. Syst. Evol. Microbiol.">
        <title>The Global Catalogue of Microorganisms (GCM) 10K type strain sequencing project: providing services to taxonomists for standard genome sequencing and annotation.</title>
        <authorList>
            <consortium name="The Broad Institute Genomics Platform"/>
            <consortium name="The Broad Institute Genome Sequencing Center for Infectious Disease"/>
            <person name="Wu L."/>
            <person name="Ma J."/>
        </authorList>
    </citation>
    <scope>NUCLEOTIDE SEQUENCE [LARGE SCALE GENOMIC DNA]</scope>
    <source>
        <strain evidence="9">JCM 18952</strain>
    </source>
</reference>
<evidence type="ECO:0000259" key="7">
    <source>
        <dbReference type="Pfam" id="PF22148"/>
    </source>
</evidence>
<keyword evidence="9" id="KW-1185">Reference proteome</keyword>
<dbReference type="InterPro" id="IPR000209">
    <property type="entry name" value="Peptidase_S8/S53_dom"/>
</dbReference>
<evidence type="ECO:0000256" key="1">
    <source>
        <dbReference type="ARBA" id="ARBA00011073"/>
    </source>
</evidence>
<sequence length="699" mass="73745">MSENIQAPAYYYADGERVPLAASRHFIAVRATPEEAESMVSRSAAASADPQRPLQVLRIEDKDLVVFRVEDAAAASASAAGMRAVAGEAAGPDIYEPAQDGANAPTALIDQGEIIIKFKPGTDVAARLLKKHRLEVLQEDYPEPGASVVRTAGGKDPAVAIANELHEAAGVEYAVPNFVRLEPRLSAPAEELDELEELVAPDSSEAVGPTYTPNDPLLVAQWGIARIRCPEAWDISRGSSAISVAVIDEGGNAHEDYVLAPGFDARFNDSNPTPKPADGHGVACAGIVAATANNGRGVAGVAPLSKIRHIRIAYGIGGGYWSTTDAVIAAGVRKAVDLGADVLSNSWGTGASTVVSTAFRYAQSHGRGGLGTPIAAATGNDDWRGVGYPARLSSSIPGFLAVGASNQWDQRKSKTSLDGENWWGSNYGPQVDVVAPGVKIPTTDIMGSGGYSSGNYVNNFNGTSSATPHVAGLMALILAVDPALRSWEVEDIIKLTARELGSAGRDEHFGFGRIDARAALEAASRIFSSIQVAPVFLGSGRDTYIRANIRIYNPGINTVRLNSLTFRSHAPNGAVLEEFTFAGNPGPVMTARSGNDVRFTNVLLRANGNRSRWSTKWSASWGYTYWRPGAPLHPLGAMEPVGETMEEAQGINETVQTVEGSDSGYESAPVAMPAQAPDTTAGDTVFVERESKTITILVR</sequence>
<feature type="active site" description="Charge relay system" evidence="5">
    <location>
        <position position="280"/>
    </location>
</feature>
<evidence type="ECO:0000256" key="2">
    <source>
        <dbReference type="ARBA" id="ARBA00022670"/>
    </source>
</evidence>
<evidence type="ECO:0000256" key="4">
    <source>
        <dbReference type="ARBA" id="ARBA00022825"/>
    </source>
</evidence>
<keyword evidence="3 5" id="KW-0378">Hydrolase</keyword>
<dbReference type="InterPro" id="IPR054399">
    <property type="entry name" value="Fervidolysin-like_N_prodom"/>
</dbReference>
<feature type="domain" description="Peptidase S8/S53" evidence="6">
    <location>
        <begin position="240"/>
        <end position="512"/>
    </location>
</feature>
<dbReference type="PANTHER" id="PTHR43806:SF11">
    <property type="entry name" value="CEREVISIN-RELATED"/>
    <property type="match status" value="1"/>
</dbReference>
<organism evidence="8 9">
    <name type="scientific">Paeniglutamicibacter antarcticus</name>
    <dbReference type="NCBI Taxonomy" id="494023"/>
    <lineage>
        <taxon>Bacteria</taxon>
        <taxon>Bacillati</taxon>
        <taxon>Actinomycetota</taxon>
        <taxon>Actinomycetes</taxon>
        <taxon>Micrococcales</taxon>
        <taxon>Micrococcaceae</taxon>
        <taxon>Paeniglutamicibacter</taxon>
    </lineage>
</organism>
<dbReference type="Pfam" id="PF22148">
    <property type="entry name" value="Fervidolysin_NPro-like"/>
    <property type="match status" value="1"/>
</dbReference>
<comment type="similarity">
    <text evidence="1 5">Belongs to the peptidase S8 family.</text>
</comment>
<evidence type="ECO:0000313" key="8">
    <source>
        <dbReference type="EMBL" id="GAA5228261.1"/>
    </source>
</evidence>
<dbReference type="Pfam" id="PF00082">
    <property type="entry name" value="Peptidase_S8"/>
    <property type="match status" value="1"/>
</dbReference>
<dbReference type="InterPro" id="IPR023828">
    <property type="entry name" value="Peptidase_S8_Ser-AS"/>
</dbReference>
<accession>A0ABP9TNJ0</accession>
<dbReference type="PRINTS" id="PR00723">
    <property type="entry name" value="SUBTILISIN"/>
</dbReference>
<keyword evidence="2 5" id="KW-0645">Protease</keyword>
<evidence type="ECO:0000313" key="9">
    <source>
        <dbReference type="Proteomes" id="UP001501257"/>
    </source>
</evidence>
<dbReference type="PANTHER" id="PTHR43806">
    <property type="entry name" value="PEPTIDASE S8"/>
    <property type="match status" value="1"/>
</dbReference>
<evidence type="ECO:0000256" key="3">
    <source>
        <dbReference type="ARBA" id="ARBA00022801"/>
    </source>
</evidence>